<dbReference type="Gene3D" id="3.30.40.10">
    <property type="entry name" value="Zinc/RING finger domain, C3HC4 (zinc finger)"/>
    <property type="match status" value="1"/>
</dbReference>
<dbReference type="EMBL" id="CAMPGE010030248">
    <property type="protein sequence ID" value="CAI2387761.1"/>
    <property type="molecule type" value="Genomic_DNA"/>
</dbReference>
<keyword evidence="8" id="KW-1185">Reference proteome</keyword>
<dbReference type="Pfam" id="PF13639">
    <property type="entry name" value="zf-RING_2"/>
    <property type="match status" value="1"/>
</dbReference>
<dbReference type="Proteomes" id="UP001295684">
    <property type="component" value="Unassembled WGS sequence"/>
</dbReference>
<evidence type="ECO:0000256" key="3">
    <source>
        <dbReference type="ARBA" id="ARBA00022833"/>
    </source>
</evidence>
<accession>A0AAD1Y991</accession>
<feature type="compositionally biased region" description="Polar residues" evidence="5">
    <location>
        <begin position="290"/>
        <end position="300"/>
    </location>
</feature>
<feature type="domain" description="RING-type" evidence="6">
    <location>
        <begin position="659"/>
        <end position="700"/>
    </location>
</feature>
<feature type="region of interest" description="Disordered" evidence="5">
    <location>
        <begin position="1"/>
        <end position="46"/>
    </location>
</feature>
<evidence type="ECO:0000256" key="1">
    <source>
        <dbReference type="ARBA" id="ARBA00022723"/>
    </source>
</evidence>
<name>A0AAD1Y991_EUPCR</name>
<feature type="compositionally biased region" description="Basic residues" evidence="5">
    <location>
        <begin position="35"/>
        <end position="46"/>
    </location>
</feature>
<keyword evidence="2 4" id="KW-0863">Zinc-finger</keyword>
<dbReference type="CDD" id="cd16454">
    <property type="entry name" value="RING-H2_PA-TM-RING"/>
    <property type="match status" value="1"/>
</dbReference>
<dbReference type="PROSITE" id="PS50089">
    <property type="entry name" value="ZF_RING_2"/>
    <property type="match status" value="1"/>
</dbReference>
<gene>
    <name evidence="7" type="ORF">ECRASSUSDP1_LOCUS29395</name>
</gene>
<dbReference type="PANTHER" id="PTHR45931:SF3">
    <property type="entry name" value="RING ZINC FINGER-CONTAINING PROTEIN"/>
    <property type="match status" value="1"/>
</dbReference>
<feature type="region of interest" description="Disordered" evidence="5">
    <location>
        <begin position="163"/>
        <end position="184"/>
    </location>
</feature>
<dbReference type="SMART" id="SM00184">
    <property type="entry name" value="RING"/>
    <property type="match status" value="1"/>
</dbReference>
<evidence type="ECO:0000313" key="8">
    <source>
        <dbReference type="Proteomes" id="UP001295684"/>
    </source>
</evidence>
<comment type="caution">
    <text evidence="7">The sequence shown here is derived from an EMBL/GenBank/DDBJ whole genome shotgun (WGS) entry which is preliminary data.</text>
</comment>
<proteinExistence type="predicted"/>
<evidence type="ECO:0000313" key="7">
    <source>
        <dbReference type="EMBL" id="CAI2387761.1"/>
    </source>
</evidence>
<feature type="region of interest" description="Disordered" evidence="5">
    <location>
        <begin position="268"/>
        <end position="305"/>
    </location>
</feature>
<dbReference type="AlphaFoldDB" id="A0AAD1Y991"/>
<evidence type="ECO:0000256" key="5">
    <source>
        <dbReference type="SAM" id="MobiDB-lite"/>
    </source>
</evidence>
<sequence>MGKNQSTLNQDGSQGGEPGDHFFEGANEEYNGRRSWSHNKNPRFKKSRTKDLNNALGVGKINLEDNLNHDNLLMFQQNEISLIDDPGEREYYSTCPNCSARILETGLELEILCPFCSCKFKSNSNSTLLLGDGEIQQRFLNKVQQNTTYNRSASMRNSISGPFQLEDSPAYSAEPEFQEEEEEEEEKYQFQGRLETAQGQLYDFEHNINQNIDNEMSSTYDEKNKVKALDSVTLLVIQETLLEDFLITDKKEQEKRLNNIGDVNIHQDSSKVEEGKAEQEFEEEKKEGDQTQTQNEQPSGTPEERAAKISLKSVKFDLLMKQILLPFFQIQTRILQKGNVFEIGTIKFLVAATTPHKQGKVTTKTKIRCNMVVSQDSAMESVELIPIRRNAIQSTREFMREVVDPFLSNIKPKEIYTHKHAVIELEDVKFLIKYSRPFFGYFNSDTRVKIDDYAQALDFIRIAPIWKDEKTCKEVNENFDTYKKLIGKKYLEVYFHSGLSRFVEKGETIFIENLEFFVNDCRPKNGYVDGRTRIEIQTGFTQENFKRKQIQADKNFAKRLQNKERNRSHLYQLSQALERRENLEGEELSRFDQELLRMTNQLGEDISDLRERLNIHHQHRHKSKKKPASKSLVQCLPERIFSKKVEEEGTIDEEANVKCMICLEFYENGENLKILPCIHSFHKGCIENWFKRGRTCPVCKWDISKQPDTLAFGGAHE</sequence>
<dbReference type="InterPro" id="IPR013083">
    <property type="entry name" value="Znf_RING/FYVE/PHD"/>
</dbReference>
<dbReference type="GO" id="GO:0006511">
    <property type="term" value="P:ubiquitin-dependent protein catabolic process"/>
    <property type="evidence" value="ECO:0007669"/>
    <property type="project" value="TreeGrafter"/>
</dbReference>
<feature type="compositionally biased region" description="Polar residues" evidence="5">
    <location>
        <begin position="1"/>
        <end position="12"/>
    </location>
</feature>
<dbReference type="InterPro" id="IPR001841">
    <property type="entry name" value="Znf_RING"/>
</dbReference>
<keyword evidence="3" id="KW-0862">Zinc</keyword>
<keyword evidence="1" id="KW-0479">Metal-binding</keyword>
<protein>
    <recommendedName>
        <fullName evidence="6">RING-type domain-containing protein</fullName>
    </recommendedName>
</protein>
<reference evidence="7" key="1">
    <citation type="submission" date="2023-07" db="EMBL/GenBank/DDBJ databases">
        <authorList>
            <consortium name="AG Swart"/>
            <person name="Singh M."/>
            <person name="Singh A."/>
            <person name="Seah K."/>
            <person name="Emmerich C."/>
        </authorList>
    </citation>
    <scope>NUCLEOTIDE SEQUENCE</scope>
    <source>
        <strain evidence="7">DP1</strain>
    </source>
</reference>
<dbReference type="Gene3D" id="3.10.330.10">
    <property type="match status" value="1"/>
</dbReference>
<dbReference type="PANTHER" id="PTHR45931">
    <property type="entry name" value="SI:CH211-59O9.10"/>
    <property type="match status" value="1"/>
</dbReference>
<dbReference type="SMART" id="SM00744">
    <property type="entry name" value="RINGv"/>
    <property type="match status" value="1"/>
</dbReference>
<evidence type="ECO:0000259" key="6">
    <source>
        <dbReference type="PROSITE" id="PS50089"/>
    </source>
</evidence>
<dbReference type="GO" id="GO:0008270">
    <property type="term" value="F:zinc ion binding"/>
    <property type="evidence" value="ECO:0007669"/>
    <property type="project" value="UniProtKB-KW"/>
</dbReference>
<feature type="compositionally biased region" description="Basic and acidic residues" evidence="5">
    <location>
        <begin position="268"/>
        <end position="289"/>
    </location>
</feature>
<dbReference type="GO" id="GO:0005634">
    <property type="term" value="C:nucleus"/>
    <property type="evidence" value="ECO:0007669"/>
    <property type="project" value="TreeGrafter"/>
</dbReference>
<evidence type="ECO:0000256" key="2">
    <source>
        <dbReference type="ARBA" id="ARBA00022771"/>
    </source>
</evidence>
<dbReference type="SUPFAM" id="SSF57850">
    <property type="entry name" value="RING/U-box"/>
    <property type="match status" value="1"/>
</dbReference>
<dbReference type="InterPro" id="IPR011016">
    <property type="entry name" value="Znf_RING-CH"/>
</dbReference>
<dbReference type="InterPro" id="IPR051834">
    <property type="entry name" value="RING_finger_E3_ligase"/>
</dbReference>
<organism evidence="7 8">
    <name type="scientific">Euplotes crassus</name>
    <dbReference type="NCBI Taxonomy" id="5936"/>
    <lineage>
        <taxon>Eukaryota</taxon>
        <taxon>Sar</taxon>
        <taxon>Alveolata</taxon>
        <taxon>Ciliophora</taxon>
        <taxon>Intramacronucleata</taxon>
        <taxon>Spirotrichea</taxon>
        <taxon>Hypotrichia</taxon>
        <taxon>Euplotida</taxon>
        <taxon>Euplotidae</taxon>
        <taxon>Moneuplotes</taxon>
    </lineage>
</organism>
<dbReference type="GO" id="GO:0061630">
    <property type="term" value="F:ubiquitin protein ligase activity"/>
    <property type="evidence" value="ECO:0007669"/>
    <property type="project" value="TreeGrafter"/>
</dbReference>
<evidence type="ECO:0000256" key="4">
    <source>
        <dbReference type="PROSITE-ProRule" id="PRU00175"/>
    </source>
</evidence>